<feature type="transmembrane region" description="Helical" evidence="8">
    <location>
        <begin position="321"/>
        <end position="343"/>
    </location>
</feature>
<sequence>MDVLNSWPRIPHAVAVLCVVAVIAFAGRWAARLARQPVVVGEVTLGLLAGPAALALVGRPAFEAALPDQVLHLVAFVAEAGLVFYLVGLAHELRAGPPGASGPDRRGATALTVGALALPLLTGLLLVGWVQLTDDAAARGTAPLPAFALMVSVAMSVTAVPVLARILTERGMSRTTAGRLAMTSALVIDAVAWLLFTASVALASGEAAGLVRSLAAVALGIGCATALGLALRTGTARRAAKRFPAVAALLLGAAALAVALTMKDLGMTAILGAAMVGFAVPGGESEPWTRTVSAVSRTGRALVPTFFVVSGIALLDDVSPAASWTLIAWTVALGCLGKGLGSYAGARLDGRPPRLAVRIAVLMNTRGLTELVVVQAGYAAGILSAAMMLALTVMALVTTAMTGPLLDLLDRGSDPPRVEPVPLTTTESGRR</sequence>
<evidence type="ECO:0000256" key="8">
    <source>
        <dbReference type="SAM" id="Phobius"/>
    </source>
</evidence>
<keyword evidence="6 8" id="KW-0472">Membrane</keyword>
<protein>
    <submittedName>
        <fullName evidence="10">Na+ or H+ antiporter</fullName>
    </submittedName>
</protein>
<keyword evidence="11" id="KW-1185">Reference proteome</keyword>
<dbReference type="InterPro" id="IPR038770">
    <property type="entry name" value="Na+/solute_symporter_sf"/>
</dbReference>
<evidence type="ECO:0000259" key="9">
    <source>
        <dbReference type="Pfam" id="PF00999"/>
    </source>
</evidence>
<dbReference type="HOGENOM" id="CLU_005126_7_0_11"/>
<dbReference type="PANTHER" id="PTHR32468">
    <property type="entry name" value="CATION/H + ANTIPORTER"/>
    <property type="match status" value="1"/>
</dbReference>
<feature type="transmembrane region" description="Helical" evidence="8">
    <location>
        <begin position="110"/>
        <end position="132"/>
    </location>
</feature>
<dbReference type="Gene3D" id="1.20.1530.20">
    <property type="match status" value="1"/>
</dbReference>
<reference evidence="10 11" key="1">
    <citation type="journal article" date="2011" name="BMC Genomics">
        <title>Genome-wide analysis of the role of GlnR in Streptomyces venezuelae provides new insights into global nitrogen regulation in actinomycetes.</title>
        <authorList>
            <person name="Pullan S.T."/>
            <person name="Bibb M.J."/>
            <person name="Merrick M."/>
        </authorList>
    </citation>
    <scope>NUCLEOTIDE SEQUENCE [LARGE SCALE GENOMIC DNA]</scope>
    <source>
        <strain evidence="11">ATCC 10712 / CBS 650.69 / DSM 40230 / JCM 4526 / NBRC 13096 / PD 04745</strain>
    </source>
</reference>
<evidence type="ECO:0000313" key="10">
    <source>
        <dbReference type="EMBL" id="CCA59514.1"/>
    </source>
</evidence>
<feature type="transmembrane region" description="Helical" evidence="8">
    <location>
        <begin position="144"/>
        <end position="168"/>
    </location>
</feature>
<dbReference type="KEGG" id="sve:SVEN_6228"/>
<evidence type="ECO:0000313" key="11">
    <source>
        <dbReference type="Proteomes" id="UP000006854"/>
    </source>
</evidence>
<dbReference type="InterPro" id="IPR006153">
    <property type="entry name" value="Cation/H_exchanger_TM"/>
</dbReference>
<name>F2RDM2_STRVP</name>
<dbReference type="GO" id="GO:0015297">
    <property type="term" value="F:antiporter activity"/>
    <property type="evidence" value="ECO:0007669"/>
    <property type="project" value="InterPro"/>
</dbReference>
<dbReference type="OrthoDB" id="9793589at2"/>
<feature type="transmembrane region" description="Helical" evidence="8">
    <location>
        <begin position="380"/>
        <end position="401"/>
    </location>
</feature>
<comment type="subcellular location">
    <subcellularLocation>
        <location evidence="1">Membrane</location>
        <topology evidence="1">Multi-pass membrane protein</topology>
    </subcellularLocation>
</comment>
<keyword evidence="3 8" id="KW-0812">Transmembrane</keyword>
<feature type="transmembrane region" description="Helical" evidence="8">
    <location>
        <begin position="70"/>
        <end position="89"/>
    </location>
</feature>
<organism evidence="10 11">
    <name type="scientific">Streptomyces venezuelae (strain ATCC 10712 / CBS 650.69 / DSM 40230 / JCM 4526 / NBRC 13096 / PD 04745)</name>
    <dbReference type="NCBI Taxonomy" id="953739"/>
    <lineage>
        <taxon>Bacteria</taxon>
        <taxon>Bacillati</taxon>
        <taxon>Actinomycetota</taxon>
        <taxon>Actinomycetes</taxon>
        <taxon>Kitasatosporales</taxon>
        <taxon>Streptomycetaceae</taxon>
        <taxon>Streptomyces</taxon>
    </lineage>
</organism>
<feature type="transmembrane region" description="Helical" evidence="8">
    <location>
        <begin position="243"/>
        <end position="260"/>
    </location>
</feature>
<dbReference type="PATRIC" id="fig|953739.5.peg.1435"/>
<evidence type="ECO:0000256" key="5">
    <source>
        <dbReference type="ARBA" id="ARBA00023065"/>
    </source>
</evidence>
<dbReference type="GO" id="GO:0016020">
    <property type="term" value="C:membrane"/>
    <property type="evidence" value="ECO:0007669"/>
    <property type="project" value="UniProtKB-SubCell"/>
</dbReference>
<gene>
    <name evidence="10" type="ordered locus">SVEN_6228</name>
</gene>
<dbReference type="GO" id="GO:1902600">
    <property type="term" value="P:proton transmembrane transport"/>
    <property type="evidence" value="ECO:0007669"/>
    <property type="project" value="InterPro"/>
</dbReference>
<dbReference type="PANTHER" id="PTHR32468:SF0">
    <property type="entry name" value="K(+)_H(+) ANTIPORTER 1"/>
    <property type="match status" value="1"/>
</dbReference>
<feature type="transmembrane region" description="Helical" evidence="8">
    <location>
        <begin position="209"/>
        <end position="231"/>
    </location>
</feature>
<keyword evidence="4 8" id="KW-1133">Transmembrane helix</keyword>
<evidence type="ECO:0000256" key="4">
    <source>
        <dbReference type="ARBA" id="ARBA00022989"/>
    </source>
</evidence>
<dbReference type="STRING" id="953739.SVEN_6228"/>
<dbReference type="RefSeq" id="WP_015037409.1">
    <property type="nucleotide sequence ID" value="NC_018750.1"/>
</dbReference>
<dbReference type="eggNOG" id="COG0475">
    <property type="taxonomic scope" value="Bacteria"/>
</dbReference>
<evidence type="ECO:0000256" key="7">
    <source>
        <dbReference type="SAM" id="MobiDB-lite"/>
    </source>
</evidence>
<dbReference type="AlphaFoldDB" id="F2RDM2"/>
<feature type="region of interest" description="Disordered" evidence="7">
    <location>
        <begin position="411"/>
        <end position="431"/>
    </location>
</feature>
<dbReference type="GeneID" id="51866759"/>
<evidence type="ECO:0000256" key="3">
    <source>
        <dbReference type="ARBA" id="ARBA00022692"/>
    </source>
</evidence>
<keyword evidence="2" id="KW-0813">Transport</keyword>
<feature type="transmembrane region" description="Helical" evidence="8">
    <location>
        <begin position="12"/>
        <end position="31"/>
    </location>
</feature>
<dbReference type="InterPro" id="IPR050794">
    <property type="entry name" value="CPA2_transporter"/>
</dbReference>
<dbReference type="Pfam" id="PF00999">
    <property type="entry name" value="Na_H_Exchanger"/>
    <property type="match status" value="1"/>
</dbReference>
<feature type="domain" description="Cation/H+ exchanger transmembrane" evidence="9">
    <location>
        <begin position="22"/>
        <end position="406"/>
    </location>
</feature>
<dbReference type="Proteomes" id="UP000006854">
    <property type="component" value="Chromosome"/>
</dbReference>
<keyword evidence="5" id="KW-0406">Ion transport</keyword>
<evidence type="ECO:0000256" key="2">
    <source>
        <dbReference type="ARBA" id="ARBA00022448"/>
    </source>
</evidence>
<evidence type="ECO:0000256" key="1">
    <source>
        <dbReference type="ARBA" id="ARBA00004141"/>
    </source>
</evidence>
<proteinExistence type="predicted"/>
<dbReference type="EMBL" id="FR845719">
    <property type="protein sequence ID" value="CCA59514.1"/>
    <property type="molecule type" value="Genomic_DNA"/>
</dbReference>
<evidence type="ECO:0000256" key="6">
    <source>
        <dbReference type="ARBA" id="ARBA00023136"/>
    </source>
</evidence>
<feature type="transmembrane region" description="Helical" evidence="8">
    <location>
        <begin position="38"/>
        <end position="58"/>
    </location>
</feature>
<feature type="transmembrane region" description="Helical" evidence="8">
    <location>
        <begin position="180"/>
        <end position="203"/>
    </location>
</feature>
<accession>F2RDM2</accession>